<reference evidence="3 4" key="1">
    <citation type="submission" date="2018-08" db="EMBL/GenBank/DDBJ databases">
        <title>The draft genome squence of Brumimicrobium sp. N62.</title>
        <authorList>
            <person name="Du Z.-J."/>
            <person name="Luo H.-R."/>
        </authorList>
    </citation>
    <scope>NUCLEOTIDE SEQUENCE [LARGE SCALE GENOMIC DNA]</scope>
    <source>
        <strain evidence="3 4">N62</strain>
    </source>
</reference>
<protein>
    <submittedName>
        <fullName evidence="3">Uncharacterized protein</fullName>
    </submittedName>
</protein>
<keyword evidence="2" id="KW-0472">Membrane</keyword>
<comment type="caution">
    <text evidence="3">The sequence shown here is derived from an EMBL/GenBank/DDBJ whole genome shotgun (WGS) entry which is preliminary data.</text>
</comment>
<evidence type="ECO:0000256" key="1">
    <source>
        <dbReference type="SAM" id="MobiDB-lite"/>
    </source>
</evidence>
<keyword evidence="2" id="KW-0812">Transmembrane</keyword>
<accession>A0A3E1F0I2</accession>
<name>A0A3E1F0I2_9FLAO</name>
<dbReference type="RefSeq" id="WP_116880290.1">
    <property type="nucleotide sequence ID" value="NZ_QURB01000002.1"/>
</dbReference>
<dbReference type="Proteomes" id="UP000257127">
    <property type="component" value="Unassembled WGS sequence"/>
</dbReference>
<organism evidence="3 4">
    <name type="scientific">Brumimicrobium aurantiacum</name>
    <dbReference type="NCBI Taxonomy" id="1737063"/>
    <lineage>
        <taxon>Bacteria</taxon>
        <taxon>Pseudomonadati</taxon>
        <taxon>Bacteroidota</taxon>
        <taxon>Flavobacteriia</taxon>
        <taxon>Flavobacteriales</taxon>
        <taxon>Crocinitomicaceae</taxon>
        <taxon>Brumimicrobium</taxon>
    </lineage>
</organism>
<gene>
    <name evidence="3" type="ORF">DXU93_05675</name>
</gene>
<keyword evidence="2" id="KW-1133">Transmembrane helix</keyword>
<evidence type="ECO:0000313" key="3">
    <source>
        <dbReference type="EMBL" id="RFC55310.1"/>
    </source>
</evidence>
<feature type="transmembrane region" description="Helical" evidence="2">
    <location>
        <begin position="144"/>
        <end position="162"/>
    </location>
</feature>
<evidence type="ECO:0000256" key="2">
    <source>
        <dbReference type="SAM" id="Phobius"/>
    </source>
</evidence>
<sequence length="353" mass="40992">MEINLENYEAYLLDLWEGNLSKQEEAMLNDFLDLHPELKEEADLGLYSDIKFEEEAIDFDKEAIKFESINIKNYKYFFVAYFENDLTDNEKQGVLNFLNQHPQLQKEFKSFQLTKLPNEEVLFPNKEKLLLGKTQVISIQNRRWIFTAIAACIALFLWFNLFDQDIEKRYTLEQSKGINVLSIEDQILNQPPVLNTLVAVKNEGIPKSSVRKSTAIQNKKEVSEPKQINSASKIDQLPLHSESTRNNKLSTSKIPTLIASVASSKKNSYKNFEENTETKNVENKTIFDLTADYLQRKNVLDEDRKPNMKELIANTLTEVNTRKKPIILIQEKEQSKTVIFQLGGFKIERKKKK</sequence>
<feature type="region of interest" description="Disordered" evidence="1">
    <location>
        <begin position="210"/>
        <end position="248"/>
    </location>
</feature>
<dbReference type="AlphaFoldDB" id="A0A3E1F0I2"/>
<dbReference type="EMBL" id="QURB01000002">
    <property type="protein sequence ID" value="RFC55310.1"/>
    <property type="molecule type" value="Genomic_DNA"/>
</dbReference>
<proteinExistence type="predicted"/>
<keyword evidence="4" id="KW-1185">Reference proteome</keyword>
<dbReference type="OrthoDB" id="663559at2"/>
<evidence type="ECO:0000313" key="4">
    <source>
        <dbReference type="Proteomes" id="UP000257127"/>
    </source>
</evidence>